<gene>
    <name evidence="8" type="ORF">AXE65_10190</name>
</gene>
<dbReference type="Proteomes" id="UP000072660">
    <property type="component" value="Unassembled WGS sequence"/>
</dbReference>
<evidence type="ECO:0000256" key="5">
    <source>
        <dbReference type="ARBA" id="ARBA00023004"/>
    </source>
</evidence>
<feature type="binding site" evidence="6">
    <location>
        <position position="120"/>
    </location>
    <ligand>
        <name>Fe cation</name>
        <dbReference type="ChEBI" id="CHEBI:24875"/>
        <label>1</label>
    </ligand>
</feature>
<evidence type="ECO:0000256" key="4">
    <source>
        <dbReference type="ARBA" id="ARBA00022723"/>
    </source>
</evidence>
<evidence type="ECO:0000259" key="7">
    <source>
        <dbReference type="Pfam" id="PF01814"/>
    </source>
</evidence>
<organism evidence="8 9">
    <name type="scientific">Ventosimonas gracilis</name>
    <dbReference type="NCBI Taxonomy" id="1680762"/>
    <lineage>
        <taxon>Bacteria</taxon>
        <taxon>Pseudomonadati</taxon>
        <taxon>Pseudomonadota</taxon>
        <taxon>Gammaproteobacteria</taxon>
        <taxon>Pseudomonadales</taxon>
        <taxon>Ventosimonadaceae</taxon>
        <taxon>Ventosimonas</taxon>
    </lineage>
</organism>
<evidence type="ECO:0000256" key="6">
    <source>
        <dbReference type="HAMAP-Rule" id="MF_00556"/>
    </source>
</evidence>
<keyword evidence="5 6" id="KW-0408">Iron</keyword>
<comment type="caution">
    <text evidence="8">The sequence shown here is derived from an EMBL/GenBank/DDBJ whole genome shotgun (WGS) entry which is preliminary data.</text>
</comment>
<dbReference type="NCBIfam" id="TIGR02481">
    <property type="entry name" value="hemeryth_dom"/>
    <property type="match status" value="1"/>
</dbReference>
<feature type="domain" description="Hemerythrin-like" evidence="7">
    <location>
        <begin position="12"/>
        <end position="124"/>
    </location>
</feature>
<dbReference type="InterPro" id="IPR012312">
    <property type="entry name" value="Hemerythrin-like"/>
</dbReference>
<proteinExistence type="inferred from homology"/>
<dbReference type="NCBIfam" id="NF002007">
    <property type="entry name" value="PRK00808.1"/>
    <property type="match status" value="1"/>
</dbReference>
<feature type="binding site" evidence="6">
    <location>
        <position position="76"/>
    </location>
    <ligand>
        <name>Fe cation</name>
        <dbReference type="ChEBI" id="CHEBI:24875"/>
        <label>2</label>
    </ligand>
</feature>
<protein>
    <recommendedName>
        <fullName evidence="6">Bacteriohemerythrin</fullName>
    </recommendedName>
</protein>
<sequence length="150" mass="17904">MAHLVWQDDLNTGIEEVDNQHRRIVEMINHLYDVEQKDDKEELRKVLVDLVDYTQSHFAFEETLMEEAGYRFSRAHKKVHELFIRRVEEYRMRFDAGENIVQELRDTLTRWLLSHIRNEDAAYAETVKASMNALSTDQGWLSRSLKKFFG</sequence>
<dbReference type="RefSeq" id="WP_068387389.1">
    <property type="nucleotide sequence ID" value="NZ_LSZO01000042.1"/>
</dbReference>
<comment type="subunit">
    <text evidence="6">Monomer.</text>
</comment>
<dbReference type="SUPFAM" id="SSF47188">
    <property type="entry name" value="Hemerythrin-like"/>
    <property type="match status" value="1"/>
</dbReference>
<comment type="function">
    <text evidence="6">Oxygen-binding protein. May be involved in a storage mechanism or for delivery to oxygen-requiring enzymes. The oxygen-binding site contains two iron atoms.</text>
</comment>
<feature type="binding site" evidence="6">
    <location>
        <position position="80"/>
    </location>
    <ligand>
        <name>Fe cation</name>
        <dbReference type="ChEBI" id="CHEBI:24875"/>
        <label>2</label>
    </ligand>
</feature>
<dbReference type="NCBIfam" id="NF033749">
    <property type="entry name" value="bact_hemeryth"/>
    <property type="match status" value="1"/>
</dbReference>
<dbReference type="OrthoDB" id="1122424at2"/>
<evidence type="ECO:0000256" key="1">
    <source>
        <dbReference type="ARBA" id="ARBA00010587"/>
    </source>
</evidence>
<evidence type="ECO:0000313" key="9">
    <source>
        <dbReference type="Proteomes" id="UP000072660"/>
    </source>
</evidence>
<dbReference type="EMBL" id="LSZO01000042">
    <property type="protein sequence ID" value="KXU39137.1"/>
    <property type="molecule type" value="Genomic_DNA"/>
</dbReference>
<feature type="binding site" evidence="6">
    <location>
        <position position="120"/>
    </location>
    <ligand>
        <name>Fe cation</name>
        <dbReference type="ChEBI" id="CHEBI:24875"/>
        <label>2</label>
    </ligand>
</feature>
<dbReference type="HAMAP" id="MF_00556">
    <property type="entry name" value="Hemerythrin"/>
    <property type="match status" value="1"/>
</dbReference>
<feature type="binding site" evidence="6">
    <location>
        <position position="21"/>
    </location>
    <ligand>
        <name>Fe cation</name>
        <dbReference type="ChEBI" id="CHEBI:24875"/>
        <label>1</label>
    </ligand>
</feature>
<name>A0A139SWZ7_9GAMM</name>
<evidence type="ECO:0000313" key="8">
    <source>
        <dbReference type="EMBL" id="KXU39137.1"/>
    </source>
</evidence>
<dbReference type="Pfam" id="PF01814">
    <property type="entry name" value="Hemerythrin"/>
    <property type="match status" value="1"/>
</dbReference>
<evidence type="ECO:0000256" key="2">
    <source>
        <dbReference type="ARBA" id="ARBA00022448"/>
    </source>
</evidence>
<feature type="binding site" evidence="6">
    <location>
        <position position="115"/>
    </location>
    <ligand>
        <name>Fe cation</name>
        <dbReference type="ChEBI" id="CHEBI:24875"/>
        <label>2</label>
    </ligand>
</feature>
<dbReference type="PANTHER" id="PTHR37164">
    <property type="entry name" value="BACTERIOHEMERYTHRIN"/>
    <property type="match status" value="1"/>
</dbReference>
<dbReference type="InterPro" id="IPR050669">
    <property type="entry name" value="Hemerythrin"/>
</dbReference>
<evidence type="ECO:0000256" key="3">
    <source>
        <dbReference type="ARBA" id="ARBA00022621"/>
    </source>
</evidence>
<dbReference type="InterPro" id="IPR012827">
    <property type="entry name" value="Hemerythrin_metal-bd"/>
</dbReference>
<reference evidence="8 9" key="1">
    <citation type="submission" date="2016-02" db="EMBL/GenBank/DDBJ databases">
        <authorList>
            <person name="Wen L."/>
            <person name="He K."/>
            <person name="Yang H."/>
        </authorList>
    </citation>
    <scope>NUCLEOTIDE SEQUENCE [LARGE SCALE GENOMIC DNA]</scope>
    <source>
        <strain evidence="8 9">CV58</strain>
    </source>
</reference>
<dbReference type="CDD" id="cd12107">
    <property type="entry name" value="Hemerythrin"/>
    <property type="match status" value="1"/>
</dbReference>
<dbReference type="InterPro" id="IPR035938">
    <property type="entry name" value="Hemerythrin-like_sf"/>
</dbReference>
<dbReference type="GO" id="GO:0005506">
    <property type="term" value="F:iron ion binding"/>
    <property type="evidence" value="ECO:0007669"/>
    <property type="project" value="UniProtKB-UniRule"/>
</dbReference>
<feature type="binding site" evidence="6">
    <location>
        <position position="61"/>
    </location>
    <ligand>
        <name>Fe cation</name>
        <dbReference type="ChEBI" id="CHEBI:24875"/>
        <label>2</label>
    </ligand>
</feature>
<accession>A0A139SWZ7</accession>
<comment type="similarity">
    <text evidence="1 6">Belongs to the hemerythrin family.</text>
</comment>
<keyword evidence="3 6" id="KW-0561">Oxygen transport</keyword>
<feature type="binding site" evidence="6">
    <location>
        <position position="61"/>
    </location>
    <ligand>
        <name>Fe cation</name>
        <dbReference type="ChEBI" id="CHEBI:24875"/>
        <label>1</label>
    </ligand>
</feature>
<dbReference type="PANTHER" id="PTHR37164:SF1">
    <property type="entry name" value="BACTERIOHEMERYTHRIN"/>
    <property type="match status" value="1"/>
</dbReference>
<dbReference type="GO" id="GO:0005344">
    <property type="term" value="F:oxygen carrier activity"/>
    <property type="evidence" value="ECO:0007669"/>
    <property type="project" value="UniProtKB-UniRule"/>
</dbReference>
<feature type="binding site" evidence="6">
    <location>
        <position position="57"/>
    </location>
    <ligand>
        <name>Fe cation</name>
        <dbReference type="ChEBI" id="CHEBI:24875"/>
        <label>1</label>
    </ligand>
</feature>
<dbReference type="Gene3D" id="1.20.120.50">
    <property type="entry name" value="Hemerythrin-like"/>
    <property type="match status" value="1"/>
</dbReference>
<keyword evidence="2 6" id="KW-0813">Transport</keyword>
<keyword evidence="4 6" id="KW-0479">Metal-binding</keyword>
<keyword evidence="9" id="KW-1185">Reference proteome</keyword>
<dbReference type="InterPro" id="IPR023504">
    <property type="entry name" value="Bacteriohemerythrin-like"/>
</dbReference>
<dbReference type="AlphaFoldDB" id="A0A139SWZ7"/>
<dbReference type="InterPro" id="IPR016131">
    <property type="entry name" value="Haemerythrin_Fe_BS"/>
</dbReference>
<dbReference type="PROSITE" id="PS00550">
    <property type="entry name" value="HEMERYTHRINS"/>
    <property type="match status" value="1"/>
</dbReference>